<proteinExistence type="predicted"/>
<keyword evidence="3" id="KW-0408">Iron</keyword>
<keyword evidence="3" id="KW-0004">4Fe-4S</keyword>
<dbReference type="InterPro" id="IPR045025">
    <property type="entry name" value="HACL1-like"/>
</dbReference>
<evidence type="ECO:0000256" key="1">
    <source>
        <dbReference type="ARBA" id="ARBA00022723"/>
    </source>
</evidence>
<evidence type="ECO:0000259" key="4">
    <source>
        <dbReference type="Pfam" id="PF02775"/>
    </source>
</evidence>
<dbReference type="CDD" id="cd07034">
    <property type="entry name" value="TPP_PYR_PFOR_IOR-alpha_like"/>
    <property type="match status" value="1"/>
</dbReference>
<dbReference type="PANTHER" id="PTHR43710">
    <property type="entry name" value="2-HYDROXYACYL-COA LYASE"/>
    <property type="match status" value="1"/>
</dbReference>
<dbReference type="GO" id="GO:0043805">
    <property type="term" value="F:indolepyruvate ferredoxin oxidoreductase activity"/>
    <property type="evidence" value="ECO:0007669"/>
    <property type="project" value="UniProtKB-UniRule"/>
</dbReference>
<dbReference type="PIRSF" id="PIRSF006439">
    <property type="entry name" value="Indolepyruvate_ferr_oxidored"/>
    <property type="match status" value="1"/>
</dbReference>
<dbReference type="RefSeq" id="WP_091838611.1">
    <property type="nucleotide sequence ID" value="NZ_FPAA01000012.1"/>
</dbReference>
<dbReference type="EC" id="1.2.7.8" evidence="3"/>
<name>A0A1I6TZ13_9BACL</name>
<evidence type="ECO:0000313" key="5">
    <source>
        <dbReference type="EMBL" id="SFS94432.1"/>
    </source>
</evidence>
<sequence>MGQYNGVEIAAFGLLDAQIHSAFGVYGYPANEAGECLSHRFDHFHWSVNEKVSFELALGVSAAGYRAGVIIKQAGMNILYDPLVNAVVHGIGGGLVILSMDDIGCTKSTVEQDSRQLAQVAGVPVFDPSSAREVRDTIPYAFTLSETCSVPVLVRISSRLRSSSMTCREEGSVKKPLQTEHRVNKKIASHLSKIGRMQYYTEKKLPHIRSYMEAFYGEPTMDELTEGNVGVITCGGCCELLQELALPYQSLTASWPLPEKKILSFLKRYENILVIEEPNNFLENQLCALVHRYAIGTRILGRNHGMLPSNGFHSVERIRLVVEGLQQQEVILPHQREPAIRGKKPPETYPPLVHIYQELSQVTKEKDVRVAVDVGSSMSLMHPPYDIAEWGYCLGSPISVATGLARCGERAMAVIGDYAFIHSGIQSLMEAVDQQQDVMVIIIHDGISRRTGGQPHLLRARETNLTPSSMELFIRACGVTHVEIDSVTAKTPLATIREKMITLLKKKGVAVTVFTLFE</sequence>
<comment type="cofactor">
    <cofactor evidence="3">
        <name>[4Fe-4S] cluster</name>
        <dbReference type="ChEBI" id="CHEBI:49883"/>
    </cofactor>
    <text evidence="3">Binds 2 [4Fe-4S] clusters. In this family the first cluster has a non-standard and varying [4Fe-4S] binding motif CX(2)CX(2)CX(4-5)CP.</text>
</comment>
<keyword evidence="3" id="KW-0249">Electron transport</keyword>
<evidence type="ECO:0000256" key="3">
    <source>
        <dbReference type="PIRNR" id="PIRNR006439"/>
    </source>
</evidence>
<keyword evidence="3" id="KW-0411">Iron-sulfur</keyword>
<evidence type="ECO:0000256" key="2">
    <source>
        <dbReference type="ARBA" id="ARBA00023002"/>
    </source>
</evidence>
<dbReference type="GO" id="GO:0030976">
    <property type="term" value="F:thiamine pyrophosphate binding"/>
    <property type="evidence" value="ECO:0007669"/>
    <property type="project" value="InterPro"/>
</dbReference>
<dbReference type="GO" id="GO:0046872">
    <property type="term" value="F:metal ion binding"/>
    <property type="evidence" value="ECO:0007669"/>
    <property type="project" value="UniProtKB-UniRule"/>
</dbReference>
<keyword evidence="6" id="KW-1185">Reference proteome</keyword>
<dbReference type="OrthoDB" id="9804603at2"/>
<dbReference type="Gene3D" id="3.40.50.970">
    <property type="match status" value="2"/>
</dbReference>
<accession>A0A1I6TZ13</accession>
<feature type="domain" description="Thiamine pyrophosphate enzyme TPP-binding" evidence="4">
    <location>
        <begin position="390"/>
        <end position="511"/>
    </location>
</feature>
<dbReference type="SUPFAM" id="SSF52518">
    <property type="entry name" value="Thiamin diphosphate-binding fold (THDP-binding)"/>
    <property type="match status" value="2"/>
</dbReference>
<keyword evidence="5" id="KW-0670">Pyruvate</keyword>
<dbReference type="GO" id="GO:0051539">
    <property type="term" value="F:4 iron, 4 sulfur cluster binding"/>
    <property type="evidence" value="ECO:0007669"/>
    <property type="project" value="UniProtKB-UniRule"/>
</dbReference>
<keyword evidence="2 3" id="KW-0560">Oxidoreductase</keyword>
<comment type="catalytic activity">
    <reaction evidence="3">
        <text>indole-3-pyruvate + 2 oxidized [2Fe-2S]-[ferredoxin] + CoA = (indol-3-yl)acetyl-CoA + 2 reduced [2Fe-2S]-[ferredoxin] + CO2 + H(+)</text>
        <dbReference type="Rhea" id="RHEA:12645"/>
        <dbReference type="Rhea" id="RHEA-COMP:10000"/>
        <dbReference type="Rhea" id="RHEA-COMP:10001"/>
        <dbReference type="ChEBI" id="CHEBI:15378"/>
        <dbReference type="ChEBI" id="CHEBI:16526"/>
        <dbReference type="ChEBI" id="CHEBI:17640"/>
        <dbReference type="ChEBI" id="CHEBI:33737"/>
        <dbReference type="ChEBI" id="CHEBI:33738"/>
        <dbReference type="ChEBI" id="CHEBI:57271"/>
        <dbReference type="ChEBI" id="CHEBI:57287"/>
        <dbReference type="EC" id="1.2.7.8"/>
    </reaction>
</comment>
<dbReference type="PANTHER" id="PTHR43710:SF6">
    <property type="entry name" value="INDOLEPYRUVATE OXIDOREDUCTASE SUBUNIT IORA"/>
    <property type="match status" value="1"/>
</dbReference>
<dbReference type="Pfam" id="PF02775">
    <property type="entry name" value="TPP_enzyme_C"/>
    <property type="match status" value="1"/>
</dbReference>
<dbReference type="EMBL" id="FPAA01000012">
    <property type="protein sequence ID" value="SFS94432.1"/>
    <property type="molecule type" value="Genomic_DNA"/>
</dbReference>
<gene>
    <name evidence="5" type="ORF">SAMN05444972_11235</name>
</gene>
<dbReference type="Proteomes" id="UP000198660">
    <property type="component" value="Unassembled WGS sequence"/>
</dbReference>
<dbReference type="AlphaFoldDB" id="A0A1I6TZ13"/>
<evidence type="ECO:0000313" key="6">
    <source>
        <dbReference type="Proteomes" id="UP000198660"/>
    </source>
</evidence>
<keyword evidence="3" id="KW-0813">Transport</keyword>
<dbReference type="InterPro" id="IPR029061">
    <property type="entry name" value="THDP-binding"/>
</dbReference>
<comment type="function">
    <text evidence="3">Catalyzes the ferredoxin-dependent oxidative decarboxylation of arylpyruvates.</text>
</comment>
<dbReference type="InterPro" id="IPR002880">
    <property type="entry name" value="Pyrv_Fd/Flavodoxin_OxRdtase_N"/>
</dbReference>
<organism evidence="5 6">
    <name type="scientific">Marininema halotolerans</name>
    <dbReference type="NCBI Taxonomy" id="1155944"/>
    <lineage>
        <taxon>Bacteria</taxon>
        <taxon>Bacillati</taxon>
        <taxon>Bacillota</taxon>
        <taxon>Bacilli</taxon>
        <taxon>Bacillales</taxon>
        <taxon>Thermoactinomycetaceae</taxon>
        <taxon>Marininema</taxon>
    </lineage>
</organism>
<reference evidence="6" key="1">
    <citation type="submission" date="2016-10" db="EMBL/GenBank/DDBJ databases">
        <authorList>
            <person name="Varghese N."/>
            <person name="Submissions S."/>
        </authorList>
    </citation>
    <scope>NUCLEOTIDE SEQUENCE [LARGE SCALE GENOMIC DNA]</scope>
    <source>
        <strain evidence="6">DSM 45789</strain>
    </source>
</reference>
<dbReference type="InterPro" id="IPR017721">
    <property type="entry name" value="IorA"/>
</dbReference>
<protein>
    <recommendedName>
        <fullName evidence="3">Indolepyruvate oxidoreductase subunit IorA</fullName>
        <shortName evidence="3">IOR</shortName>
        <ecNumber evidence="3">1.2.7.8</ecNumber>
    </recommendedName>
    <alternativeName>
        <fullName evidence="3">Indolepyruvate ferredoxin oxidoreductase subunit alpha</fullName>
    </alternativeName>
</protein>
<keyword evidence="1 3" id="KW-0479">Metal-binding</keyword>
<dbReference type="InterPro" id="IPR011766">
    <property type="entry name" value="TPP_enzyme_TPP-bd"/>
</dbReference>